<dbReference type="Pfam" id="PF11976">
    <property type="entry name" value="Rad60-SLD"/>
    <property type="match status" value="1"/>
</dbReference>
<evidence type="ECO:0000259" key="2">
    <source>
        <dbReference type="PROSITE" id="PS50053"/>
    </source>
</evidence>
<accession>A0A9W4TV33</accession>
<dbReference type="Proteomes" id="UP001152885">
    <property type="component" value="Unassembled WGS sequence"/>
</dbReference>
<evidence type="ECO:0000313" key="4">
    <source>
        <dbReference type="Proteomes" id="UP001152885"/>
    </source>
</evidence>
<organism evidence="3 4">
    <name type="scientific">Candida verbasci</name>
    <dbReference type="NCBI Taxonomy" id="1227364"/>
    <lineage>
        <taxon>Eukaryota</taxon>
        <taxon>Fungi</taxon>
        <taxon>Dikarya</taxon>
        <taxon>Ascomycota</taxon>
        <taxon>Saccharomycotina</taxon>
        <taxon>Pichiomycetes</taxon>
        <taxon>Debaryomycetaceae</taxon>
        <taxon>Candida/Lodderomyces clade</taxon>
        <taxon>Candida</taxon>
    </lineage>
</organism>
<feature type="compositionally biased region" description="Low complexity" evidence="1">
    <location>
        <begin position="12"/>
        <end position="27"/>
    </location>
</feature>
<dbReference type="InterPro" id="IPR022617">
    <property type="entry name" value="Rad60/SUMO-like_dom"/>
</dbReference>
<comment type="caution">
    <text evidence="3">The sequence shown here is derived from an EMBL/GenBank/DDBJ whole genome shotgun (WGS) entry which is preliminary data.</text>
</comment>
<dbReference type="SUPFAM" id="SSF54236">
    <property type="entry name" value="Ubiquitin-like"/>
    <property type="match status" value="1"/>
</dbReference>
<evidence type="ECO:0000313" key="3">
    <source>
        <dbReference type="EMBL" id="CAI5757427.1"/>
    </source>
</evidence>
<protein>
    <recommendedName>
        <fullName evidence="2">Ubiquitin-like domain-containing protein</fullName>
    </recommendedName>
</protein>
<dbReference type="CDD" id="cd16116">
    <property type="entry name" value="Ubl_Smt3_like"/>
    <property type="match status" value="1"/>
</dbReference>
<dbReference type="OrthoDB" id="442921at2759"/>
<feature type="compositionally biased region" description="Polar residues" evidence="1">
    <location>
        <begin position="1"/>
        <end position="11"/>
    </location>
</feature>
<keyword evidence="4" id="KW-1185">Reference proteome</keyword>
<proteinExistence type="predicted"/>
<dbReference type="InterPro" id="IPR029071">
    <property type="entry name" value="Ubiquitin-like_domsf"/>
</dbReference>
<dbReference type="InterPro" id="IPR000626">
    <property type="entry name" value="Ubiquitin-like_dom"/>
</dbReference>
<dbReference type="PANTHER" id="PTHR10562">
    <property type="entry name" value="SMALL UBIQUITIN-RELATED MODIFIER"/>
    <property type="match status" value="1"/>
</dbReference>
<gene>
    <name evidence="3" type="ORF">CANVERA_P1941</name>
</gene>
<dbReference type="PROSITE" id="PS50053">
    <property type="entry name" value="UBIQUITIN_2"/>
    <property type="match status" value="1"/>
</dbReference>
<dbReference type="EMBL" id="CANTUO010000001">
    <property type="protein sequence ID" value="CAI5757427.1"/>
    <property type="molecule type" value="Genomic_DNA"/>
</dbReference>
<reference evidence="3" key="1">
    <citation type="submission" date="2022-12" db="EMBL/GenBank/DDBJ databases">
        <authorList>
            <person name="Brejova B."/>
        </authorList>
    </citation>
    <scope>NUCLEOTIDE SEQUENCE</scope>
</reference>
<dbReference type="FunFam" id="3.10.20.90:FF:000155">
    <property type="entry name" value="Ubiquitin-like protein SMT3"/>
    <property type="match status" value="1"/>
</dbReference>
<feature type="region of interest" description="Disordered" evidence="1">
    <location>
        <begin position="1"/>
        <end position="49"/>
    </location>
</feature>
<feature type="domain" description="Ubiquitin-like" evidence="2">
    <location>
        <begin position="47"/>
        <end position="123"/>
    </location>
</feature>
<dbReference type="SMART" id="SM00213">
    <property type="entry name" value="UBQ"/>
    <property type="match status" value="1"/>
</dbReference>
<sequence>MSDNESTPPIVNNNNNNNNNNSSSSSNLPQESESGNAGVKDEKPDTTHINLKVSDGSAEIFFKIKRNTPLRRLMEAFCKRQGKDMNALRFLSEGQRILAEQTPNDLDLEDGDTIEAHRAQTGGR</sequence>
<dbReference type="Gene3D" id="3.10.20.90">
    <property type="entry name" value="Phosphatidylinositol 3-kinase Catalytic Subunit, Chain A, domain 1"/>
    <property type="match status" value="1"/>
</dbReference>
<name>A0A9W4TV33_9ASCO</name>
<evidence type="ECO:0000256" key="1">
    <source>
        <dbReference type="SAM" id="MobiDB-lite"/>
    </source>
</evidence>
<dbReference type="AlphaFoldDB" id="A0A9W4TV33"/>